<reference evidence="1 2" key="1">
    <citation type="submission" date="2018-12" db="EMBL/GenBank/DDBJ databases">
        <title>Draft Genome Sequence of Chryseobacterium arthrosphaerae strain ED882-96 Isolated from the Blood of a Patient with Liver Cirrhosis in Taiwan.</title>
        <authorList>
            <person name="Lin J.-N."/>
            <person name="Lai C.-H."/>
            <person name="Yang C.-H."/>
            <person name="Huang Y.-H."/>
        </authorList>
    </citation>
    <scope>NUCLEOTIDE SEQUENCE [LARGE SCALE GENOMIC DNA]</scope>
    <source>
        <strain evidence="1 2">ED882-96</strain>
    </source>
</reference>
<proteinExistence type="predicted"/>
<evidence type="ECO:0000313" key="1">
    <source>
        <dbReference type="EMBL" id="RTZ49625.1"/>
    </source>
</evidence>
<accession>A0A432DZ75</accession>
<sequence length="95" mass="10842">MLVSLPSGGKLENISVKTINAETETLYKADQGDKKRAVPYNIEFFWSLNGKQYNSRIVSGKYELLQCNYKATKASAREARPADFRQEEVFKNFIS</sequence>
<name>A0A432DZ75_9FLAO</name>
<protein>
    <submittedName>
        <fullName evidence="1">Uncharacterized protein</fullName>
    </submittedName>
</protein>
<organism evidence="1 2">
    <name type="scientific">Chryseobacterium arthrosphaerae</name>
    <dbReference type="NCBI Taxonomy" id="651561"/>
    <lineage>
        <taxon>Bacteria</taxon>
        <taxon>Pseudomonadati</taxon>
        <taxon>Bacteroidota</taxon>
        <taxon>Flavobacteriia</taxon>
        <taxon>Flavobacteriales</taxon>
        <taxon>Weeksellaceae</taxon>
        <taxon>Chryseobacterium group</taxon>
        <taxon>Chryseobacterium</taxon>
    </lineage>
</organism>
<dbReference type="AlphaFoldDB" id="A0A432DZ75"/>
<dbReference type="Proteomes" id="UP000276953">
    <property type="component" value="Unassembled WGS sequence"/>
</dbReference>
<comment type="caution">
    <text evidence="1">The sequence shown here is derived from an EMBL/GenBank/DDBJ whole genome shotgun (WGS) entry which is preliminary data.</text>
</comment>
<gene>
    <name evidence="1" type="ORF">EJ377_04260</name>
</gene>
<evidence type="ECO:0000313" key="2">
    <source>
        <dbReference type="Proteomes" id="UP000276953"/>
    </source>
</evidence>
<dbReference type="EMBL" id="RYFC01000001">
    <property type="protein sequence ID" value="RTZ49625.1"/>
    <property type="molecule type" value="Genomic_DNA"/>
</dbReference>